<dbReference type="InterPro" id="IPR035513">
    <property type="entry name" value="Invertase/methylesterase_inhib"/>
</dbReference>
<feature type="domain" description="Pectinesterase inhibitor" evidence="1">
    <location>
        <begin position="1"/>
        <end position="50"/>
    </location>
</feature>
<reference evidence="2 3" key="1">
    <citation type="journal article" date="2021" name="bioRxiv">
        <title>Chromosome-scale and haplotype-resolved genome assembly of a tetraploid potato cultivar.</title>
        <authorList>
            <person name="Sun H."/>
            <person name="Jiao W.-B."/>
            <person name="Krause K."/>
            <person name="Campoy J.A."/>
            <person name="Goel M."/>
            <person name="Folz-Donahue K."/>
            <person name="Kukat C."/>
            <person name="Huettel B."/>
            <person name="Schneeberger K."/>
        </authorList>
    </citation>
    <scope>NUCLEOTIDE SEQUENCE [LARGE SCALE GENOMIC DNA]</scope>
    <source>
        <strain evidence="2">SolTubOtavaFocal</strain>
        <tissue evidence="2">Leaves</tissue>
    </source>
</reference>
<comment type="caution">
    <text evidence="2">The sequence shown here is derived from an EMBL/GenBank/DDBJ whole genome shotgun (WGS) entry which is preliminary data.</text>
</comment>
<evidence type="ECO:0000313" key="2">
    <source>
        <dbReference type="EMBL" id="KAH0774329.1"/>
    </source>
</evidence>
<accession>A0ABQ7W2V6</accession>
<dbReference type="Pfam" id="PF04043">
    <property type="entry name" value="PMEI"/>
    <property type="match status" value="1"/>
</dbReference>
<dbReference type="Proteomes" id="UP000826656">
    <property type="component" value="Unassembled WGS sequence"/>
</dbReference>
<sequence length="62" mass="7009">MNNLETWISASLTNDDTCLDGFKEIDGKVRYDVKRKISNVAKVTSNALYLINLLYNRGGSRI</sequence>
<dbReference type="InterPro" id="IPR006501">
    <property type="entry name" value="Pectinesterase_inhib_dom"/>
</dbReference>
<dbReference type="EMBL" id="JAIVGD010000005">
    <property type="protein sequence ID" value="KAH0774329.1"/>
    <property type="molecule type" value="Genomic_DNA"/>
</dbReference>
<evidence type="ECO:0000259" key="1">
    <source>
        <dbReference type="Pfam" id="PF04043"/>
    </source>
</evidence>
<dbReference type="NCBIfam" id="TIGR01614">
    <property type="entry name" value="PME_inhib"/>
    <property type="match status" value="1"/>
</dbReference>
<keyword evidence="3" id="KW-1185">Reference proteome</keyword>
<dbReference type="CDD" id="cd15798">
    <property type="entry name" value="PMEI-like_3"/>
    <property type="match status" value="1"/>
</dbReference>
<dbReference type="Gene3D" id="1.20.140.40">
    <property type="entry name" value="Invertase/pectin methylesterase inhibitor family protein"/>
    <property type="match status" value="1"/>
</dbReference>
<organism evidence="2 3">
    <name type="scientific">Solanum tuberosum</name>
    <name type="common">Potato</name>
    <dbReference type="NCBI Taxonomy" id="4113"/>
    <lineage>
        <taxon>Eukaryota</taxon>
        <taxon>Viridiplantae</taxon>
        <taxon>Streptophyta</taxon>
        <taxon>Embryophyta</taxon>
        <taxon>Tracheophyta</taxon>
        <taxon>Spermatophyta</taxon>
        <taxon>Magnoliopsida</taxon>
        <taxon>eudicotyledons</taxon>
        <taxon>Gunneridae</taxon>
        <taxon>Pentapetalae</taxon>
        <taxon>asterids</taxon>
        <taxon>lamiids</taxon>
        <taxon>Solanales</taxon>
        <taxon>Solanaceae</taxon>
        <taxon>Solanoideae</taxon>
        <taxon>Solaneae</taxon>
        <taxon>Solanum</taxon>
    </lineage>
</organism>
<protein>
    <recommendedName>
        <fullName evidence="1">Pectinesterase inhibitor domain-containing protein</fullName>
    </recommendedName>
</protein>
<gene>
    <name evidence="2" type="ORF">KY290_011466</name>
</gene>
<name>A0ABQ7W2V6_SOLTU</name>
<dbReference type="SUPFAM" id="SSF101148">
    <property type="entry name" value="Plant invertase/pectin methylesterase inhibitor"/>
    <property type="match status" value="1"/>
</dbReference>
<evidence type="ECO:0000313" key="3">
    <source>
        <dbReference type="Proteomes" id="UP000826656"/>
    </source>
</evidence>
<proteinExistence type="predicted"/>